<dbReference type="OrthoDB" id="275779at2157"/>
<organism evidence="3 5">
    <name type="scientific">Haladaptatus paucihalophilus DX253</name>
    <dbReference type="NCBI Taxonomy" id="797209"/>
    <lineage>
        <taxon>Archaea</taxon>
        <taxon>Methanobacteriati</taxon>
        <taxon>Methanobacteriota</taxon>
        <taxon>Stenosarchaea group</taxon>
        <taxon>Halobacteria</taxon>
        <taxon>Halobacteriales</taxon>
        <taxon>Haladaptataceae</taxon>
        <taxon>Haladaptatus</taxon>
    </lineage>
</organism>
<keyword evidence="4" id="KW-0378">Hydrolase</keyword>
<evidence type="ECO:0000313" key="3">
    <source>
        <dbReference type="EMBL" id="EFW94007.1"/>
    </source>
</evidence>
<dbReference type="RefSeq" id="WP_007976753.1">
    <property type="nucleotide sequence ID" value="NZ_AEMG01000002.1"/>
</dbReference>
<gene>
    <name evidence="4" type="ORF">SAMN05444342_1959</name>
    <name evidence="3" type="ORF">ZOD2009_02650</name>
</gene>
<keyword evidence="4" id="KW-0645">Protease</keyword>
<feature type="transmembrane region" description="Helical" evidence="1">
    <location>
        <begin position="232"/>
        <end position="252"/>
    </location>
</feature>
<reference evidence="4" key="2">
    <citation type="submission" date="2016-11" db="EMBL/GenBank/DDBJ databases">
        <authorList>
            <person name="Jaros S."/>
            <person name="Januszkiewicz K."/>
            <person name="Wedrychowicz H."/>
        </authorList>
    </citation>
    <scope>NUCLEOTIDE SEQUENCE [LARGE SCALE GENOMIC DNA]</scope>
    <source>
        <strain evidence="4">DX253</strain>
    </source>
</reference>
<feature type="domain" description="CAAX prenyl protease 2/Lysostaphin resistance protein A-like" evidence="2">
    <location>
        <begin position="145"/>
        <end position="243"/>
    </location>
</feature>
<proteinExistence type="predicted"/>
<dbReference type="EMBL" id="FRAN01000002">
    <property type="protein sequence ID" value="SHK64593.1"/>
    <property type="molecule type" value="Genomic_DNA"/>
</dbReference>
<keyword evidence="1" id="KW-0812">Transmembrane</keyword>
<dbReference type="GO" id="GO:0004175">
    <property type="term" value="F:endopeptidase activity"/>
    <property type="evidence" value="ECO:0007669"/>
    <property type="project" value="UniProtKB-ARBA"/>
</dbReference>
<name>E7QP91_HALPU</name>
<feature type="transmembrane region" description="Helical" evidence="1">
    <location>
        <begin position="100"/>
        <end position="124"/>
    </location>
</feature>
<dbReference type="STRING" id="797209.GCA_000376445_01687"/>
<dbReference type="Proteomes" id="UP000003751">
    <property type="component" value="Unassembled WGS sequence"/>
</dbReference>
<reference evidence="6" key="3">
    <citation type="submission" date="2016-11" db="EMBL/GenBank/DDBJ databases">
        <authorList>
            <person name="Varghese N."/>
            <person name="Submissions S."/>
        </authorList>
    </citation>
    <scope>NUCLEOTIDE SEQUENCE [LARGE SCALE GENOMIC DNA]</scope>
    <source>
        <strain evidence="6">DX253</strain>
    </source>
</reference>
<feature type="transmembrane region" description="Helical" evidence="1">
    <location>
        <begin position="144"/>
        <end position="164"/>
    </location>
</feature>
<dbReference type="AlphaFoldDB" id="E7QP91"/>
<dbReference type="EMBL" id="AEMG01000002">
    <property type="protein sequence ID" value="EFW94007.1"/>
    <property type="molecule type" value="Genomic_DNA"/>
</dbReference>
<evidence type="ECO:0000313" key="5">
    <source>
        <dbReference type="Proteomes" id="UP000003751"/>
    </source>
</evidence>
<evidence type="ECO:0000313" key="6">
    <source>
        <dbReference type="Proteomes" id="UP000184203"/>
    </source>
</evidence>
<dbReference type="PANTHER" id="PTHR36435">
    <property type="entry name" value="SLR1288 PROTEIN"/>
    <property type="match status" value="1"/>
</dbReference>
<sequence>MEDGTAAGVGESSPPRSFEGMVRAVLQSGALGFSGLLAISIWASILVSLAGGESVGVMVRSALSIVSLGLGTGTVALVFLRVRGIGRSYLDFKLPTRRDVGYIVVGILSIFVLMFILSFLLTELGIRTASHSVEQQAKSGNPDILLLFVPLSWLVIGPCEELLYRNIIQKSLYDSFSDYGAVVVASVVFALAHVLAYATGSTPLELAGTLVVIFFLSLVLGTVYLKTDNLTASALVHGTFDAIVFGVMYLQFAG</sequence>
<keyword evidence="6" id="KW-1185">Reference proteome</keyword>
<feature type="transmembrane region" description="Helical" evidence="1">
    <location>
        <begin position="57"/>
        <end position="80"/>
    </location>
</feature>
<dbReference type="InterPro" id="IPR003675">
    <property type="entry name" value="Rce1/LyrA-like_dom"/>
</dbReference>
<dbReference type="GO" id="GO:0006508">
    <property type="term" value="P:proteolysis"/>
    <property type="evidence" value="ECO:0007669"/>
    <property type="project" value="UniProtKB-KW"/>
</dbReference>
<dbReference type="PATRIC" id="fig|797209.4.peg.513"/>
<feature type="transmembrane region" description="Helical" evidence="1">
    <location>
        <begin position="206"/>
        <end position="225"/>
    </location>
</feature>
<dbReference type="GO" id="GO:0080120">
    <property type="term" value="P:CAAX-box protein maturation"/>
    <property type="evidence" value="ECO:0007669"/>
    <property type="project" value="UniProtKB-ARBA"/>
</dbReference>
<reference evidence="3 5" key="1">
    <citation type="journal article" date="2014" name="ISME J.">
        <title>Trehalose/2-sulfotrehalose biosynthesis and glycine-betaine uptake are widely spread mechanisms for osmoadaptation in the Halobacteriales.</title>
        <authorList>
            <person name="Youssef N.H."/>
            <person name="Savage-Ashlock K.N."/>
            <person name="McCully A.L."/>
            <person name="Luedtke B."/>
            <person name="Shaw E.I."/>
            <person name="Hoff W.D."/>
            <person name="Elshahed M.S."/>
        </authorList>
    </citation>
    <scope>NUCLEOTIDE SEQUENCE [LARGE SCALE GENOMIC DNA]</scope>
    <source>
        <strain evidence="3 5">DX253</strain>
    </source>
</reference>
<feature type="transmembrane region" description="Helical" evidence="1">
    <location>
        <begin position="176"/>
        <end position="200"/>
    </location>
</feature>
<evidence type="ECO:0000256" key="1">
    <source>
        <dbReference type="SAM" id="Phobius"/>
    </source>
</evidence>
<keyword evidence="1" id="KW-0472">Membrane</keyword>
<dbReference type="Proteomes" id="UP000184203">
    <property type="component" value="Unassembled WGS sequence"/>
</dbReference>
<dbReference type="Pfam" id="PF02517">
    <property type="entry name" value="Rce1-like"/>
    <property type="match status" value="1"/>
</dbReference>
<evidence type="ECO:0000259" key="2">
    <source>
        <dbReference type="Pfam" id="PF02517"/>
    </source>
</evidence>
<dbReference type="InterPro" id="IPR052710">
    <property type="entry name" value="CAAX_protease"/>
</dbReference>
<dbReference type="PANTHER" id="PTHR36435:SF1">
    <property type="entry name" value="CAAX AMINO TERMINAL PROTEASE FAMILY PROTEIN"/>
    <property type="match status" value="1"/>
</dbReference>
<evidence type="ECO:0000313" key="4">
    <source>
        <dbReference type="EMBL" id="SHK64593.1"/>
    </source>
</evidence>
<protein>
    <submittedName>
        <fullName evidence="3">Abortive infection protein</fullName>
    </submittedName>
    <submittedName>
        <fullName evidence="4">Membrane protease YdiL, CAAX protease family</fullName>
    </submittedName>
</protein>
<accession>E7QP91</accession>
<keyword evidence="1" id="KW-1133">Transmembrane helix</keyword>
<dbReference type="eggNOG" id="arCOG02767">
    <property type="taxonomic scope" value="Archaea"/>
</dbReference>
<feature type="transmembrane region" description="Helical" evidence="1">
    <location>
        <begin position="30"/>
        <end position="51"/>
    </location>
</feature>